<dbReference type="InterPro" id="IPR036322">
    <property type="entry name" value="WD40_repeat_dom_sf"/>
</dbReference>
<evidence type="ECO:0000313" key="7">
    <source>
        <dbReference type="Proteomes" id="UP000738325"/>
    </source>
</evidence>
<evidence type="ECO:0000256" key="2">
    <source>
        <dbReference type="ARBA" id="ARBA00022574"/>
    </source>
</evidence>
<dbReference type="Pfam" id="PF00400">
    <property type="entry name" value="WD40"/>
    <property type="match status" value="2"/>
</dbReference>
<protein>
    <submittedName>
        <fullName evidence="6">Nucleoporin Nup43</fullName>
    </submittedName>
</protein>
<keyword evidence="7" id="KW-1185">Reference proteome</keyword>
<dbReference type="PANTHER" id="PTHR22652:SF0">
    <property type="entry name" value="NUCLEOPORIN NUP43"/>
    <property type="match status" value="1"/>
</dbReference>
<dbReference type="OrthoDB" id="427795at2759"/>
<dbReference type="EMBL" id="JAAAIP010000462">
    <property type="protein sequence ID" value="KAG0316736.1"/>
    <property type="molecule type" value="Genomic_DNA"/>
</dbReference>
<dbReference type="PROSITE" id="PS50082">
    <property type="entry name" value="WD_REPEATS_2"/>
    <property type="match status" value="1"/>
</dbReference>
<keyword evidence="4" id="KW-0539">Nucleus</keyword>
<feature type="repeat" description="WD" evidence="5">
    <location>
        <begin position="240"/>
        <end position="262"/>
    </location>
</feature>
<sequence length="357" mass="39458">MARREIDQFTTSRKVSKVRWLEGSIFPEKDLHFATALHLDGKANTIAIWSCQNQRQFEIVKAEDVKSKFKPTQLAEAPHRGEVLDMRAVEIQDSLLVTASSLGEISLYKAKVREGSGSSLENVARHRHHGFSNLGVAEATSVSVRPQALNEIASVGEDSRLVLMGTENIQKTLQRSDYVGAGLTAVCWRSSSSLAVATKIGQVRVFDRRDIAKCVATMQDPQQLHPLTCIAQHPVEVHRLATGNDDGVISIWDVRNMSQPEVKSVKIHNSVVWEVMFHPNQPHNLISCSQDGTLATVNWKQAVNEHMSDAKDASDKHVATYWASIRNVLSVNSVDYHNRANVMIAGSDSGGILHSVQ</sequence>
<evidence type="ECO:0000256" key="4">
    <source>
        <dbReference type="ARBA" id="ARBA00023242"/>
    </source>
</evidence>
<comment type="caution">
    <text evidence="6">The sequence shown here is derived from an EMBL/GenBank/DDBJ whole genome shotgun (WGS) entry which is preliminary data.</text>
</comment>
<organism evidence="6 7">
    <name type="scientific">Dissophora globulifera</name>
    <dbReference type="NCBI Taxonomy" id="979702"/>
    <lineage>
        <taxon>Eukaryota</taxon>
        <taxon>Fungi</taxon>
        <taxon>Fungi incertae sedis</taxon>
        <taxon>Mucoromycota</taxon>
        <taxon>Mortierellomycotina</taxon>
        <taxon>Mortierellomycetes</taxon>
        <taxon>Mortierellales</taxon>
        <taxon>Mortierellaceae</taxon>
        <taxon>Dissophora</taxon>
    </lineage>
</organism>
<dbReference type="SUPFAM" id="SSF50978">
    <property type="entry name" value="WD40 repeat-like"/>
    <property type="match status" value="1"/>
</dbReference>
<dbReference type="AlphaFoldDB" id="A0A9P6RCR1"/>
<dbReference type="Proteomes" id="UP000738325">
    <property type="component" value="Unassembled WGS sequence"/>
</dbReference>
<dbReference type="GO" id="GO:0031080">
    <property type="term" value="C:nuclear pore outer ring"/>
    <property type="evidence" value="ECO:0007669"/>
    <property type="project" value="TreeGrafter"/>
</dbReference>
<comment type="subcellular location">
    <subcellularLocation>
        <location evidence="1">Nucleus</location>
    </subcellularLocation>
</comment>
<keyword evidence="3" id="KW-0677">Repeat</keyword>
<name>A0A9P6RCR1_9FUNG</name>
<evidence type="ECO:0000256" key="1">
    <source>
        <dbReference type="ARBA" id="ARBA00004123"/>
    </source>
</evidence>
<dbReference type="Gene3D" id="2.130.10.10">
    <property type="entry name" value="YVTN repeat-like/Quinoprotein amine dehydrogenase"/>
    <property type="match status" value="1"/>
</dbReference>
<evidence type="ECO:0000313" key="6">
    <source>
        <dbReference type="EMBL" id="KAG0316736.1"/>
    </source>
</evidence>
<dbReference type="InterPro" id="IPR015943">
    <property type="entry name" value="WD40/YVTN_repeat-like_dom_sf"/>
</dbReference>
<dbReference type="InterPro" id="IPR001680">
    <property type="entry name" value="WD40_rpt"/>
</dbReference>
<gene>
    <name evidence="6" type="primary">NUP43</name>
    <name evidence="6" type="ORF">BGZ99_006717</name>
</gene>
<dbReference type="SMART" id="SM00320">
    <property type="entry name" value="WD40"/>
    <property type="match status" value="4"/>
</dbReference>
<proteinExistence type="predicted"/>
<dbReference type="PANTHER" id="PTHR22652">
    <property type="entry name" value="NUCLEOPORIN NUP43"/>
    <property type="match status" value="1"/>
</dbReference>
<reference evidence="6" key="1">
    <citation type="journal article" date="2020" name="Fungal Divers.">
        <title>Resolving the Mortierellaceae phylogeny through synthesis of multi-gene phylogenetics and phylogenomics.</title>
        <authorList>
            <person name="Vandepol N."/>
            <person name="Liber J."/>
            <person name="Desiro A."/>
            <person name="Na H."/>
            <person name="Kennedy M."/>
            <person name="Barry K."/>
            <person name="Grigoriev I.V."/>
            <person name="Miller A.N."/>
            <person name="O'Donnell K."/>
            <person name="Stajich J.E."/>
            <person name="Bonito G."/>
        </authorList>
    </citation>
    <scope>NUCLEOTIDE SEQUENCE</scope>
    <source>
        <strain evidence="6">REB-010B</strain>
    </source>
</reference>
<keyword evidence="2 5" id="KW-0853">WD repeat</keyword>
<accession>A0A9P6RCR1</accession>
<evidence type="ECO:0000256" key="3">
    <source>
        <dbReference type="ARBA" id="ARBA00022737"/>
    </source>
</evidence>
<evidence type="ECO:0000256" key="5">
    <source>
        <dbReference type="PROSITE-ProRule" id="PRU00221"/>
    </source>
</evidence>